<dbReference type="CDD" id="cd00609">
    <property type="entry name" value="AAT_like"/>
    <property type="match status" value="1"/>
</dbReference>
<dbReference type="InterPro" id="IPR000524">
    <property type="entry name" value="Tscrpt_reg_HTH_GntR"/>
</dbReference>
<dbReference type="CDD" id="cd07377">
    <property type="entry name" value="WHTH_GntR"/>
    <property type="match status" value="1"/>
</dbReference>
<keyword evidence="8" id="KW-1185">Reference proteome</keyword>
<evidence type="ECO:0000256" key="3">
    <source>
        <dbReference type="ARBA" id="ARBA00023015"/>
    </source>
</evidence>
<dbReference type="InterPro" id="IPR051446">
    <property type="entry name" value="HTH_trans_reg/aminotransferase"/>
</dbReference>
<proteinExistence type="inferred from homology"/>
<evidence type="ECO:0000313" key="7">
    <source>
        <dbReference type="EMBL" id="MFF5897510.1"/>
    </source>
</evidence>
<dbReference type="SMART" id="SM00345">
    <property type="entry name" value="HTH_GNTR"/>
    <property type="match status" value="1"/>
</dbReference>
<evidence type="ECO:0000256" key="5">
    <source>
        <dbReference type="ARBA" id="ARBA00023163"/>
    </source>
</evidence>
<dbReference type="EMBL" id="JBIBEG010000004">
    <property type="protein sequence ID" value="MFF5897510.1"/>
    <property type="molecule type" value="Genomic_DNA"/>
</dbReference>
<organism evidence="7 8">
    <name type="scientific">Streptomyces argenteolus</name>
    <dbReference type="NCBI Taxonomy" id="67274"/>
    <lineage>
        <taxon>Bacteria</taxon>
        <taxon>Bacillati</taxon>
        <taxon>Actinomycetota</taxon>
        <taxon>Actinomycetes</taxon>
        <taxon>Kitasatosporales</taxon>
        <taxon>Streptomycetaceae</taxon>
        <taxon>Streptomyces</taxon>
    </lineage>
</organism>
<dbReference type="InterPro" id="IPR036390">
    <property type="entry name" value="WH_DNA-bd_sf"/>
</dbReference>
<keyword evidence="7" id="KW-0808">Transferase</keyword>
<evidence type="ECO:0000256" key="4">
    <source>
        <dbReference type="ARBA" id="ARBA00023125"/>
    </source>
</evidence>
<evidence type="ECO:0000259" key="6">
    <source>
        <dbReference type="PROSITE" id="PS50949"/>
    </source>
</evidence>
<evidence type="ECO:0000256" key="1">
    <source>
        <dbReference type="ARBA" id="ARBA00005384"/>
    </source>
</evidence>
<dbReference type="Pfam" id="PF00155">
    <property type="entry name" value="Aminotran_1_2"/>
    <property type="match status" value="1"/>
</dbReference>
<dbReference type="Proteomes" id="UP001602322">
    <property type="component" value="Unassembled WGS sequence"/>
</dbReference>
<name>A0ABW6X853_9ACTN</name>
<gene>
    <name evidence="7" type="ORF">ACFY8O_16455</name>
</gene>
<dbReference type="GO" id="GO:0008483">
    <property type="term" value="F:transaminase activity"/>
    <property type="evidence" value="ECO:0007669"/>
    <property type="project" value="UniProtKB-KW"/>
</dbReference>
<accession>A0ABW6X853</accession>
<dbReference type="Pfam" id="PF00392">
    <property type="entry name" value="GntR"/>
    <property type="match status" value="1"/>
</dbReference>
<evidence type="ECO:0000313" key="8">
    <source>
        <dbReference type="Proteomes" id="UP001602322"/>
    </source>
</evidence>
<dbReference type="PANTHER" id="PTHR46577">
    <property type="entry name" value="HTH-TYPE TRANSCRIPTIONAL REGULATORY PROTEIN GABR"/>
    <property type="match status" value="1"/>
</dbReference>
<feature type="domain" description="HTH gntR-type" evidence="6">
    <location>
        <begin position="29"/>
        <end position="97"/>
    </location>
</feature>
<dbReference type="InterPro" id="IPR015421">
    <property type="entry name" value="PyrdxlP-dep_Trfase_major"/>
</dbReference>
<keyword evidence="2" id="KW-0663">Pyridoxal phosphate</keyword>
<reference evidence="7 8" key="1">
    <citation type="submission" date="2024-10" db="EMBL/GenBank/DDBJ databases">
        <title>The Natural Products Discovery Center: Release of the First 8490 Sequenced Strains for Exploring Actinobacteria Biosynthetic Diversity.</title>
        <authorList>
            <person name="Kalkreuter E."/>
            <person name="Kautsar S.A."/>
            <person name="Yang D."/>
            <person name="Bader C.D."/>
            <person name="Teijaro C.N."/>
            <person name="Fluegel L."/>
            <person name="Davis C.M."/>
            <person name="Simpson J.R."/>
            <person name="Lauterbach L."/>
            <person name="Steele A.D."/>
            <person name="Gui C."/>
            <person name="Meng S."/>
            <person name="Li G."/>
            <person name="Viehrig K."/>
            <person name="Ye F."/>
            <person name="Su P."/>
            <person name="Kiefer A.F."/>
            <person name="Nichols A."/>
            <person name="Cepeda A.J."/>
            <person name="Yan W."/>
            <person name="Fan B."/>
            <person name="Jiang Y."/>
            <person name="Adhikari A."/>
            <person name="Zheng C.-J."/>
            <person name="Schuster L."/>
            <person name="Cowan T.M."/>
            <person name="Smanski M.J."/>
            <person name="Chevrette M.G."/>
            <person name="De Carvalho L.P.S."/>
            <person name="Shen B."/>
        </authorList>
    </citation>
    <scope>NUCLEOTIDE SEQUENCE [LARGE SCALE GENOMIC DNA]</scope>
    <source>
        <strain evidence="7 8">NPDC012540</strain>
    </source>
</reference>
<dbReference type="Gene3D" id="3.40.640.10">
    <property type="entry name" value="Type I PLP-dependent aspartate aminotransferase-like (Major domain)"/>
    <property type="match status" value="1"/>
</dbReference>
<sequence length="483" mass="51582">MPPVEEPEQRARAKPHLALPVALDREDGRALVVQLVETLREAVLSGLLPPGERLPSTRTLAQDLSVSRTVTAEAYVRLEAEGFLESRSGSGTYVAPLNEAARQMVAAPALPAVSDRTASAARPALSLRTGGTGPVQEGTDGWAQAWRATARTTAPTRYQESAGLPGLRAEIAAYLARARGLVCAPDDIVVTTGTTQSMDLVLRTLLRPGDTVACENPGHPVVRSLIRTHGSDSVPVPVDDDGARVDVLAGIDPAPRLMHVTPSHQFPLGSRMSVGRRLDLVMWAREHHSWILEDDYDSEYRYNGPPLPALAGLDRDRVIYLGTLSKVLTPALRCGYLVAPGELPGRIAALKDIVDGPVSWPVQHTVLRMLSSGALERRIRRTRLHYARARSVLREALEPVSDVVTLTGLEAGLHAVLLLEGGVSGVGVARRAAELGVEVAPLSAFQQGPCLTEGLVVGYAGLSPADLAEAASRLTRAIAEHRP</sequence>
<dbReference type="PRINTS" id="PR00035">
    <property type="entry name" value="HTHGNTR"/>
</dbReference>
<keyword evidence="4" id="KW-0238">DNA-binding</keyword>
<dbReference type="PANTHER" id="PTHR46577:SF1">
    <property type="entry name" value="HTH-TYPE TRANSCRIPTIONAL REGULATORY PROTEIN GABR"/>
    <property type="match status" value="1"/>
</dbReference>
<keyword evidence="3" id="KW-0805">Transcription regulation</keyword>
<comment type="caution">
    <text evidence="7">The sequence shown here is derived from an EMBL/GenBank/DDBJ whole genome shotgun (WGS) entry which is preliminary data.</text>
</comment>
<dbReference type="SUPFAM" id="SSF53383">
    <property type="entry name" value="PLP-dependent transferases"/>
    <property type="match status" value="1"/>
</dbReference>
<dbReference type="InterPro" id="IPR015424">
    <property type="entry name" value="PyrdxlP-dep_Trfase"/>
</dbReference>
<dbReference type="InterPro" id="IPR004839">
    <property type="entry name" value="Aminotransferase_I/II_large"/>
</dbReference>
<dbReference type="Gene3D" id="1.10.10.10">
    <property type="entry name" value="Winged helix-like DNA-binding domain superfamily/Winged helix DNA-binding domain"/>
    <property type="match status" value="1"/>
</dbReference>
<evidence type="ECO:0000256" key="2">
    <source>
        <dbReference type="ARBA" id="ARBA00022898"/>
    </source>
</evidence>
<dbReference type="SUPFAM" id="SSF46785">
    <property type="entry name" value="Winged helix' DNA-binding domain"/>
    <property type="match status" value="1"/>
</dbReference>
<protein>
    <submittedName>
        <fullName evidence="7">PLP-dependent aminotransferase family protein</fullName>
    </submittedName>
</protein>
<keyword evidence="7" id="KW-0032">Aminotransferase</keyword>
<dbReference type="RefSeq" id="WP_387902734.1">
    <property type="nucleotide sequence ID" value="NZ_JBIBEG010000004.1"/>
</dbReference>
<dbReference type="InterPro" id="IPR036388">
    <property type="entry name" value="WH-like_DNA-bd_sf"/>
</dbReference>
<keyword evidence="5" id="KW-0804">Transcription</keyword>
<comment type="similarity">
    <text evidence="1">In the C-terminal section; belongs to the class-I pyridoxal-phosphate-dependent aminotransferase family.</text>
</comment>
<dbReference type="PROSITE" id="PS50949">
    <property type="entry name" value="HTH_GNTR"/>
    <property type="match status" value="1"/>
</dbReference>